<sequence length="359" mass="38419">MSHTCSGSPGHRQKRPGFTLIELLVVIAIIAILIALLLPAVQQAREAARRTQCKNNLKQFGLGMHNYHDTFNVFPYASTFSDNAASSCASPGPAEQHLAQRRTGGWFMLVLPYIDQAPLFNQIDVNLPMAHAANRPNIENRFFSIASCPSSPLASMGARVDGIGFSDTGSAAAAGGVVVSVQPRMYSPAGGTIGHPQSIGRDCPGAVTDKNFCRNADGGYQPNGVSGGWRCTHRDNGNCRGMFARGVTRLGIKDATDGTSNTILMGEMKPHYSEYGSIWANNTPIALFHLRINSLYLRQAEANKTVAFAAGGGHASYHVGGAQFLMADGSVQFLSENIDYPTYCYLGDRADGNVIGQAF</sequence>
<dbReference type="InterPro" id="IPR045584">
    <property type="entry name" value="Pilin-like"/>
</dbReference>
<dbReference type="KEGG" id="ccos:Pan44_39440"/>
<dbReference type="NCBIfam" id="TIGR04294">
    <property type="entry name" value="pre_pil_HX9DG"/>
    <property type="match status" value="1"/>
</dbReference>
<dbReference type="SUPFAM" id="SSF54523">
    <property type="entry name" value="Pili subunits"/>
    <property type="match status" value="1"/>
</dbReference>
<feature type="domain" description="DUF1559" evidence="2">
    <location>
        <begin position="42"/>
        <end position="339"/>
    </location>
</feature>
<organism evidence="3 4">
    <name type="scientific">Caulifigura coniformis</name>
    <dbReference type="NCBI Taxonomy" id="2527983"/>
    <lineage>
        <taxon>Bacteria</taxon>
        <taxon>Pseudomonadati</taxon>
        <taxon>Planctomycetota</taxon>
        <taxon>Planctomycetia</taxon>
        <taxon>Planctomycetales</taxon>
        <taxon>Planctomycetaceae</taxon>
        <taxon>Caulifigura</taxon>
    </lineage>
</organism>
<dbReference type="InterPro" id="IPR012902">
    <property type="entry name" value="N_methyl_site"/>
</dbReference>
<dbReference type="InterPro" id="IPR027558">
    <property type="entry name" value="Pre_pil_HX9DG_C"/>
</dbReference>
<dbReference type="Proteomes" id="UP000315700">
    <property type="component" value="Chromosome"/>
</dbReference>
<keyword evidence="4" id="KW-1185">Reference proteome</keyword>
<dbReference type="InParanoid" id="A0A517SIF8"/>
<evidence type="ECO:0000313" key="3">
    <source>
        <dbReference type="EMBL" id="QDT55896.1"/>
    </source>
</evidence>
<name>A0A517SIF8_9PLAN</name>
<evidence type="ECO:0000313" key="4">
    <source>
        <dbReference type="Proteomes" id="UP000315700"/>
    </source>
</evidence>
<evidence type="ECO:0000256" key="1">
    <source>
        <dbReference type="SAM" id="Phobius"/>
    </source>
</evidence>
<dbReference type="PANTHER" id="PTHR30093:SF2">
    <property type="entry name" value="TYPE II SECRETION SYSTEM PROTEIN H"/>
    <property type="match status" value="1"/>
</dbReference>
<dbReference type="Pfam" id="PF07963">
    <property type="entry name" value="N_methyl"/>
    <property type="match status" value="1"/>
</dbReference>
<dbReference type="Gene3D" id="3.30.700.10">
    <property type="entry name" value="Glycoprotein, Type 4 Pilin"/>
    <property type="match status" value="1"/>
</dbReference>
<keyword evidence="1" id="KW-0472">Membrane</keyword>
<dbReference type="Pfam" id="PF07596">
    <property type="entry name" value="SBP_bac_10"/>
    <property type="match status" value="1"/>
</dbReference>
<proteinExistence type="predicted"/>
<reference evidence="3 4" key="1">
    <citation type="submission" date="2019-02" db="EMBL/GenBank/DDBJ databases">
        <title>Deep-cultivation of Planctomycetes and their phenomic and genomic characterization uncovers novel biology.</title>
        <authorList>
            <person name="Wiegand S."/>
            <person name="Jogler M."/>
            <person name="Boedeker C."/>
            <person name="Pinto D."/>
            <person name="Vollmers J."/>
            <person name="Rivas-Marin E."/>
            <person name="Kohn T."/>
            <person name="Peeters S.H."/>
            <person name="Heuer A."/>
            <person name="Rast P."/>
            <person name="Oberbeckmann S."/>
            <person name="Bunk B."/>
            <person name="Jeske O."/>
            <person name="Meyerdierks A."/>
            <person name="Storesund J.E."/>
            <person name="Kallscheuer N."/>
            <person name="Luecker S."/>
            <person name="Lage O.M."/>
            <person name="Pohl T."/>
            <person name="Merkel B.J."/>
            <person name="Hornburger P."/>
            <person name="Mueller R.-W."/>
            <person name="Bruemmer F."/>
            <person name="Labrenz M."/>
            <person name="Spormann A.M."/>
            <person name="Op den Camp H."/>
            <person name="Overmann J."/>
            <person name="Amann R."/>
            <person name="Jetten M.S.M."/>
            <person name="Mascher T."/>
            <person name="Medema M.H."/>
            <person name="Devos D.P."/>
            <person name="Kaster A.-K."/>
            <person name="Ovreas L."/>
            <person name="Rohde M."/>
            <person name="Galperin M.Y."/>
            <person name="Jogler C."/>
        </authorList>
    </citation>
    <scope>NUCLEOTIDE SEQUENCE [LARGE SCALE GENOMIC DNA]</scope>
    <source>
        <strain evidence="3 4">Pan44</strain>
    </source>
</reference>
<dbReference type="InterPro" id="IPR011453">
    <property type="entry name" value="DUF1559"/>
</dbReference>
<evidence type="ECO:0000259" key="2">
    <source>
        <dbReference type="Pfam" id="PF07596"/>
    </source>
</evidence>
<keyword evidence="1" id="KW-0812">Transmembrane</keyword>
<keyword evidence="1" id="KW-1133">Transmembrane helix</keyword>
<accession>A0A517SIF8</accession>
<dbReference type="PANTHER" id="PTHR30093">
    <property type="entry name" value="GENERAL SECRETION PATHWAY PROTEIN G"/>
    <property type="match status" value="1"/>
</dbReference>
<dbReference type="NCBIfam" id="TIGR02532">
    <property type="entry name" value="IV_pilin_GFxxxE"/>
    <property type="match status" value="1"/>
</dbReference>
<gene>
    <name evidence="3" type="primary">xcpT_43</name>
    <name evidence="3" type="ORF">Pan44_39440</name>
</gene>
<protein>
    <submittedName>
        <fullName evidence="3">Type II secretion system protein G</fullName>
    </submittedName>
</protein>
<dbReference type="EMBL" id="CP036271">
    <property type="protein sequence ID" value="QDT55896.1"/>
    <property type="molecule type" value="Genomic_DNA"/>
</dbReference>
<feature type="transmembrane region" description="Helical" evidence="1">
    <location>
        <begin position="20"/>
        <end position="41"/>
    </location>
</feature>
<dbReference type="RefSeq" id="WP_145032398.1">
    <property type="nucleotide sequence ID" value="NZ_CP036271.1"/>
</dbReference>
<dbReference type="OrthoDB" id="276576at2"/>
<dbReference type="AlphaFoldDB" id="A0A517SIF8"/>